<dbReference type="EMBL" id="JABFUD020000024">
    <property type="protein sequence ID" value="KAI5060495.1"/>
    <property type="molecule type" value="Genomic_DNA"/>
</dbReference>
<keyword evidence="2" id="KW-1185">Reference proteome</keyword>
<dbReference type="Proteomes" id="UP000886520">
    <property type="component" value="Chromosome 24"/>
</dbReference>
<evidence type="ECO:0000313" key="1">
    <source>
        <dbReference type="EMBL" id="KAI5060495.1"/>
    </source>
</evidence>
<dbReference type="AlphaFoldDB" id="A0A9D4U3Q4"/>
<protein>
    <submittedName>
        <fullName evidence="1">Uncharacterized protein</fullName>
    </submittedName>
</protein>
<reference evidence="1" key="1">
    <citation type="submission" date="2021-01" db="EMBL/GenBank/DDBJ databases">
        <title>Adiantum capillus-veneris genome.</title>
        <authorList>
            <person name="Fang Y."/>
            <person name="Liao Q."/>
        </authorList>
    </citation>
    <scope>NUCLEOTIDE SEQUENCE</scope>
    <source>
        <strain evidence="1">H3</strain>
        <tissue evidence="1">Leaf</tissue>
    </source>
</reference>
<name>A0A9D4U3Q4_ADICA</name>
<accession>A0A9D4U3Q4</accession>
<organism evidence="1 2">
    <name type="scientific">Adiantum capillus-veneris</name>
    <name type="common">Maidenhair fern</name>
    <dbReference type="NCBI Taxonomy" id="13818"/>
    <lineage>
        <taxon>Eukaryota</taxon>
        <taxon>Viridiplantae</taxon>
        <taxon>Streptophyta</taxon>
        <taxon>Embryophyta</taxon>
        <taxon>Tracheophyta</taxon>
        <taxon>Polypodiopsida</taxon>
        <taxon>Polypodiidae</taxon>
        <taxon>Polypodiales</taxon>
        <taxon>Pteridineae</taxon>
        <taxon>Pteridaceae</taxon>
        <taxon>Vittarioideae</taxon>
        <taxon>Adiantum</taxon>
    </lineage>
</organism>
<proteinExistence type="predicted"/>
<gene>
    <name evidence="1" type="ORF">GOP47_0024915</name>
</gene>
<evidence type="ECO:0000313" key="2">
    <source>
        <dbReference type="Proteomes" id="UP000886520"/>
    </source>
</evidence>
<sequence length="442" mass="48975">MKVFLMLHVHVSKDAATPANDVDDPHLVIKHPVAAEIKAIKPDDQVSLSFANFERKYDASSLLADALICCLVKAIQLYWSAHCLKPCKPLMALDPKRFEPAIAQLHADVQPQSMANTCREADLLLDNEPAVDAEDEKGDEVTAPATDENVDVPAQEADENAAEIPESHQIDGDEVPARNDAAKNDILATEITPAAPNHAMLATLPYEYCGHHADDEEDEVITNFLASLEEEHTNFDLQTATSEHLKGSTLFGDHPMINEPGDGEEIVVASSCMYQTQVDDAEPADDGEIDPTLMEIIRRVPHPYNMDVAHAFHVVPKCKYCCGGYHNHCSNSCRPVKIQSRKHEDPFNDGAALACGYNFNLIAIDNASLVSLTYLLAAECMRLAQLIIFAGSCRVRKGRINVDLHPRHSKISHECLMHLKPRWKMKPQHRIMTFNNFLIDPG</sequence>
<comment type="caution">
    <text evidence="1">The sequence shown here is derived from an EMBL/GenBank/DDBJ whole genome shotgun (WGS) entry which is preliminary data.</text>
</comment>